<reference evidence="2" key="1">
    <citation type="journal article" date="2019" name="Int. J. Syst. Evol. Microbiol.">
        <title>The Global Catalogue of Microorganisms (GCM) 10K type strain sequencing project: providing services to taxonomists for standard genome sequencing and annotation.</title>
        <authorList>
            <consortium name="The Broad Institute Genomics Platform"/>
            <consortium name="The Broad Institute Genome Sequencing Center for Infectious Disease"/>
            <person name="Wu L."/>
            <person name="Ma J."/>
        </authorList>
    </citation>
    <scope>NUCLEOTIDE SEQUENCE [LARGE SCALE GENOMIC DNA]</scope>
    <source>
        <strain evidence="2">NBRC 102520</strain>
    </source>
</reference>
<protein>
    <submittedName>
        <fullName evidence="1">Uncharacterized protein</fullName>
    </submittedName>
</protein>
<accession>A0ABQ6B5W0</accession>
<sequence>MLPREFRGDAEQPLGAHLSPIVEAVLRLDLVGAPAIHGRSLGRQALEVKKKQIPVLPAIGQMAHRPFRGSVPGPVEPLPWLSRL</sequence>
<dbReference type="Proteomes" id="UP001156905">
    <property type="component" value="Unassembled WGS sequence"/>
</dbReference>
<evidence type="ECO:0000313" key="1">
    <source>
        <dbReference type="EMBL" id="GLR88285.1"/>
    </source>
</evidence>
<proteinExistence type="predicted"/>
<keyword evidence="2" id="KW-1185">Reference proteome</keyword>
<name>A0ABQ6B5W0_9BRAD</name>
<gene>
    <name evidence="1" type="ORF">GCM10007857_49970</name>
</gene>
<comment type="caution">
    <text evidence="1">The sequence shown here is derived from an EMBL/GenBank/DDBJ whole genome shotgun (WGS) entry which is preliminary data.</text>
</comment>
<evidence type="ECO:0000313" key="2">
    <source>
        <dbReference type="Proteomes" id="UP001156905"/>
    </source>
</evidence>
<dbReference type="EMBL" id="BSOW01000018">
    <property type="protein sequence ID" value="GLR88285.1"/>
    <property type="molecule type" value="Genomic_DNA"/>
</dbReference>
<organism evidence="1 2">
    <name type="scientific">Bradyrhizobium iriomotense</name>
    <dbReference type="NCBI Taxonomy" id="441950"/>
    <lineage>
        <taxon>Bacteria</taxon>
        <taxon>Pseudomonadati</taxon>
        <taxon>Pseudomonadota</taxon>
        <taxon>Alphaproteobacteria</taxon>
        <taxon>Hyphomicrobiales</taxon>
        <taxon>Nitrobacteraceae</taxon>
        <taxon>Bradyrhizobium</taxon>
    </lineage>
</organism>